<dbReference type="Proteomes" id="UP000198867">
    <property type="component" value="Unassembled WGS sequence"/>
</dbReference>
<feature type="transmembrane region" description="Helical" evidence="1">
    <location>
        <begin position="73"/>
        <end position="95"/>
    </location>
</feature>
<evidence type="ECO:0000259" key="2">
    <source>
        <dbReference type="Pfam" id="PF11181"/>
    </source>
</evidence>
<keyword evidence="1" id="KW-1133">Transmembrane helix</keyword>
<dbReference type="Pfam" id="PF11181">
    <property type="entry name" value="YflT"/>
    <property type="match status" value="1"/>
</dbReference>
<name>A0A1I5E383_9MICO</name>
<accession>A0A1I5E383</accession>
<proteinExistence type="predicted"/>
<evidence type="ECO:0000313" key="4">
    <source>
        <dbReference type="Proteomes" id="UP000198867"/>
    </source>
</evidence>
<gene>
    <name evidence="3" type="ORF">SAMN05216219_3260</name>
</gene>
<organism evidence="3 4">
    <name type="scientific">Mycetocola miduiensis</name>
    <dbReference type="NCBI Taxonomy" id="995034"/>
    <lineage>
        <taxon>Bacteria</taxon>
        <taxon>Bacillati</taxon>
        <taxon>Actinomycetota</taxon>
        <taxon>Actinomycetes</taxon>
        <taxon>Micrococcales</taxon>
        <taxon>Microbacteriaceae</taxon>
        <taxon>Mycetocola</taxon>
    </lineage>
</organism>
<keyword evidence="1" id="KW-0812">Transmembrane</keyword>
<sequence length="166" mass="17699">MSNQQQRRGLSRSPLDTVIPRGETVASFDTYSEAQRAVDRLAQADFPVKQVSIVGDGLKSVERVTGKLSYGRAAGAGALSGAWLGLFFGLLLVIINPASDLVFVGAAVLIGAAFGMMFTIVSYAVNRRRRDFTSVMQVLATSYAVTVSPELANRARNVLGGSQTEL</sequence>
<dbReference type="EMBL" id="FOVM01000015">
    <property type="protein sequence ID" value="SFO05975.1"/>
    <property type="molecule type" value="Genomic_DNA"/>
</dbReference>
<keyword evidence="1" id="KW-0472">Membrane</keyword>
<keyword evidence="4" id="KW-1185">Reference proteome</keyword>
<feature type="domain" description="General stress protein 17M-like" evidence="2">
    <location>
        <begin position="24"/>
        <end position="109"/>
    </location>
</feature>
<feature type="transmembrane region" description="Helical" evidence="1">
    <location>
        <begin position="101"/>
        <end position="125"/>
    </location>
</feature>
<evidence type="ECO:0000313" key="3">
    <source>
        <dbReference type="EMBL" id="SFO05975.1"/>
    </source>
</evidence>
<evidence type="ECO:0000256" key="1">
    <source>
        <dbReference type="SAM" id="Phobius"/>
    </source>
</evidence>
<protein>
    <recommendedName>
        <fullName evidence="2">General stress protein 17M-like domain-containing protein</fullName>
    </recommendedName>
</protein>
<dbReference type="AlphaFoldDB" id="A0A1I5E383"/>
<dbReference type="STRING" id="995034.SAMN05216219_3260"/>
<reference evidence="4" key="1">
    <citation type="submission" date="2016-10" db="EMBL/GenBank/DDBJ databases">
        <authorList>
            <person name="Varghese N."/>
            <person name="Submissions S."/>
        </authorList>
    </citation>
    <scope>NUCLEOTIDE SEQUENCE [LARGE SCALE GENOMIC DNA]</scope>
    <source>
        <strain evidence="4">CGMCC 1.11101</strain>
    </source>
</reference>
<dbReference type="RefSeq" id="WP_245762590.1">
    <property type="nucleotide sequence ID" value="NZ_FOVM01000015.1"/>
</dbReference>
<dbReference type="InterPro" id="IPR025889">
    <property type="entry name" value="GSP17M-like_dom"/>
</dbReference>